<keyword evidence="1" id="KW-0489">Methyltransferase</keyword>
<dbReference type="InterPro" id="IPR041698">
    <property type="entry name" value="Methyltransf_25"/>
</dbReference>
<evidence type="ECO:0000256" key="1">
    <source>
        <dbReference type="ARBA" id="ARBA00022603"/>
    </source>
</evidence>
<dbReference type="Gene3D" id="3.40.50.150">
    <property type="entry name" value="Vaccinia Virus protein VP39"/>
    <property type="match status" value="1"/>
</dbReference>
<evidence type="ECO:0000313" key="5">
    <source>
        <dbReference type="EMBL" id="BAG30607.1"/>
    </source>
</evidence>
<sequence length="126" mass="12708">MGAELTRITPRRGTAVDVGCGTGRLTGLLAEHFTHVIGVEPGEDQLAHATPADGIGCVHAMAGARPWPTAAPISPRRGANRPGRATSSGPSPCGRAGWTGSPDRCRRPCPPAGAQLLTGADGLPGS</sequence>
<reference evidence="5 6" key="1">
    <citation type="journal article" date="2008" name="J. Bacteriol.">
        <title>Complete genome sequence of the soil actinomycete Kocuria rhizophila.</title>
        <authorList>
            <person name="Takarada H."/>
            <person name="Sekine M."/>
            <person name="Kosugi H."/>
            <person name="Matsuo Y."/>
            <person name="Fujisawa T."/>
            <person name="Omata S."/>
            <person name="Kishi E."/>
            <person name="Shimizu A."/>
            <person name="Tsukatani N."/>
            <person name="Tanikawa S."/>
            <person name="Fujita N."/>
            <person name="Harayama S."/>
        </authorList>
    </citation>
    <scope>NUCLEOTIDE SEQUENCE [LARGE SCALE GENOMIC DNA]</scope>
    <source>
        <strain evidence="6">ATCC 9341 / DSM 348 / NBRC 103217 / DC2201</strain>
    </source>
</reference>
<dbReference type="PANTHER" id="PTHR44942:SF4">
    <property type="entry name" value="METHYLTRANSFERASE TYPE 11 DOMAIN-CONTAINING PROTEIN"/>
    <property type="match status" value="1"/>
</dbReference>
<dbReference type="AlphaFoldDB" id="B2GIT0"/>
<organism evidence="5 6">
    <name type="scientific">Kocuria rhizophila (strain ATCC 9341 / DSM 348 / NBRC 103217 / DC2201)</name>
    <dbReference type="NCBI Taxonomy" id="378753"/>
    <lineage>
        <taxon>Bacteria</taxon>
        <taxon>Bacillati</taxon>
        <taxon>Actinomycetota</taxon>
        <taxon>Actinomycetes</taxon>
        <taxon>Micrococcales</taxon>
        <taxon>Micrococcaceae</taxon>
        <taxon>Kocuria</taxon>
    </lineage>
</organism>
<dbReference type="HOGENOM" id="CLU_1978584_0_0_11"/>
<protein>
    <recommendedName>
        <fullName evidence="4">Methyltransferase domain-containing protein</fullName>
    </recommendedName>
</protein>
<name>B2GIT0_KOCRD</name>
<dbReference type="SUPFAM" id="SSF53335">
    <property type="entry name" value="S-adenosyl-L-methionine-dependent methyltransferases"/>
    <property type="match status" value="1"/>
</dbReference>
<dbReference type="Proteomes" id="UP000008838">
    <property type="component" value="Chromosome"/>
</dbReference>
<keyword evidence="2" id="KW-0808">Transferase</keyword>
<evidence type="ECO:0000259" key="4">
    <source>
        <dbReference type="Pfam" id="PF13649"/>
    </source>
</evidence>
<dbReference type="KEGG" id="krh:KRH_22600"/>
<dbReference type="CDD" id="cd02440">
    <property type="entry name" value="AdoMet_MTases"/>
    <property type="match status" value="1"/>
</dbReference>
<dbReference type="GO" id="GO:0008168">
    <property type="term" value="F:methyltransferase activity"/>
    <property type="evidence" value="ECO:0007669"/>
    <property type="project" value="UniProtKB-KW"/>
</dbReference>
<dbReference type="InterPro" id="IPR029063">
    <property type="entry name" value="SAM-dependent_MTases_sf"/>
</dbReference>
<evidence type="ECO:0000313" key="6">
    <source>
        <dbReference type="Proteomes" id="UP000008838"/>
    </source>
</evidence>
<feature type="region of interest" description="Disordered" evidence="3">
    <location>
        <begin position="68"/>
        <end position="126"/>
    </location>
</feature>
<dbReference type="InterPro" id="IPR051052">
    <property type="entry name" value="Diverse_substrate_MTase"/>
</dbReference>
<dbReference type="PANTHER" id="PTHR44942">
    <property type="entry name" value="METHYLTRANSF_11 DOMAIN-CONTAINING PROTEIN"/>
    <property type="match status" value="1"/>
</dbReference>
<evidence type="ECO:0000256" key="2">
    <source>
        <dbReference type="ARBA" id="ARBA00022679"/>
    </source>
</evidence>
<accession>B2GIT0</accession>
<dbReference type="EMBL" id="AP009152">
    <property type="protein sequence ID" value="BAG30607.1"/>
    <property type="molecule type" value="Genomic_DNA"/>
</dbReference>
<proteinExistence type="predicted"/>
<dbReference type="Pfam" id="PF13649">
    <property type="entry name" value="Methyltransf_25"/>
    <property type="match status" value="1"/>
</dbReference>
<dbReference type="STRING" id="378753.KRH_22600"/>
<keyword evidence="6" id="KW-1185">Reference proteome</keyword>
<feature type="domain" description="Methyltransferase" evidence="4">
    <location>
        <begin position="16"/>
        <end position="50"/>
    </location>
</feature>
<evidence type="ECO:0000256" key="3">
    <source>
        <dbReference type="SAM" id="MobiDB-lite"/>
    </source>
</evidence>
<dbReference type="GO" id="GO:0032259">
    <property type="term" value="P:methylation"/>
    <property type="evidence" value="ECO:0007669"/>
    <property type="project" value="UniProtKB-KW"/>
</dbReference>
<gene>
    <name evidence="5" type="ordered locus">KRH_22600</name>
</gene>